<accession>A0A445IU24</accession>
<evidence type="ECO:0000313" key="2">
    <source>
        <dbReference type="Proteomes" id="UP000289340"/>
    </source>
</evidence>
<dbReference type="GO" id="GO:0003723">
    <property type="term" value="F:RNA binding"/>
    <property type="evidence" value="ECO:0007669"/>
    <property type="project" value="InterPro"/>
</dbReference>
<name>A0A445IU24_GLYSO</name>
<dbReference type="InterPro" id="IPR040183">
    <property type="entry name" value="THUMPD1-like"/>
</dbReference>
<dbReference type="PANTHER" id="PTHR13452:SF13">
    <property type="entry name" value="OS02G0672400 PROTEIN"/>
    <property type="match status" value="1"/>
</dbReference>
<protein>
    <submittedName>
        <fullName evidence="1">Uncharacterized protein</fullName>
    </submittedName>
</protein>
<organism evidence="1 2">
    <name type="scientific">Glycine soja</name>
    <name type="common">Wild soybean</name>
    <dbReference type="NCBI Taxonomy" id="3848"/>
    <lineage>
        <taxon>Eukaryota</taxon>
        <taxon>Viridiplantae</taxon>
        <taxon>Streptophyta</taxon>
        <taxon>Embryophyta</taxon>
        <taxon>Tracheophyta</taxon>
        <taxon>Spermatophyta</taxon>
        <taxon>Magnoliopsida</taxon>
        <taxon>eudicotyledons</taxon>
        <taxon>Gunneridae</taxon>
        <taxon>Pentapetalae</taxon>
        <taxon>rosids</taxon>
        <taxon>fabids</taxon>
        <taxon>Fabales</taxon>
        <taxon>Fabaceae</taxon>
        <taxon>Papilionoideae</taxon>
        <taxon>50 kb inversion clade</taxon>
        <taxon>NPAAA clade</taxon>
        <taxon>indigoferoid/millettioid clade</taxon>
        <taxon>Phaseoleae</taxon>
        <taxon>Glycine</taxon>
        <taxon>Glycine subgen. Soja</taxon>
    </lineage>
</organism>
<sequence>MEDADAYAVGMNPWEQHSGVIKLPRYDYNSPSSLLFSSLLRNSHSDFLITCTISSVNSLTSLHSHSSPSNLPFHFFNSSFHSATKEAISILHKFVAYDSSNNPKEEGTSSKKRKLCTQDTADECFDHKDTESASANSAEDGIHFFFADYTMSMILMAGVKAEGEKDGVACLSLVKLTRNGLLLLNFPSNTPPNTVNIVSNIIQALESGTVTLPVWCQSHFPYPSYLQFERKRTTRSSIKAC</sequence>
<keyword evidence="2" id="KW-1185">Reference proteome</keyword>
<reference evidence="1 2" key="1">
    <citation type="submission" date="2018-09" db="EMBL/GenBank/DDBJ databases">
        <title>A high-quality reference genome of wild soybean provides a powerful tool to mine soybean genomes.</title>
        <authorList>
            <person name="Xie M."/>
            <person name="Chung C.Y.L."/>
            <person name="Li M.-W."/>
            <person name="Wong F.-L."/>
            <person name="Chan T.-F."/>
            <person name="Lam H.-M."/>
        </authorList>
    </citation>
    <scope>NUCLEOTIDE SEQUENCE [LARGE SCALE GENOMIC DNA]</scope>
    <source>
        <strain evidence="2">cv. W05</strain>
        <tissue evidence="1">Hypocotyl of etiolated seedlings</tissue>
    </source>
</reference>
<dbReference type="AlphaFoldDB" id="A0A445IU24"/>
<proteinExistence type="predicted"/>
<gene>
    <name evidence="1" type="ORF">D0Y65_028370</name>
</gene>
<evidence type="ECO:0000313" key="1">
    <source>
        <dbReference type="EMBL" id="RZB89513.1"/>
    </source>
</evidence>
<dbReference type="Proteomes" id="UP000289340">
    <property type="component" value="Chromosome 10"/>
</dbReference>
<dbReference type="EMBL" id="QZWG01000010">
    <property type="protein sequence ID" value="RZB89513.1"/>
    <property type="molecule type" value="Genomic_DNA"/>
</dbReference>
<dbReference type="GO" id="GO:0006400">
    <property type="term" value="P:tRNA modification"/>
    <property type="evidence" value="ECO:0007669"/>
    <property type="project" value="InterPro"/>
</dbReference>
<comment type="caution">
    <text evidence="1">The sequence shown here is derived from an EMBL/GenBank/DDBJ whole genome shotgun (WGS) entry which is preliminary data.</text>
</comment>
<dbReference type="PANTHER" id="PTHR13452">
    <property type="entry name" value="THUMP DOMAIN CONTAINING PROTEIN 1-RELATED"/>
    <property type="match status" value="1"/>
</dbReference>